<dbReference type="SUPFAM" id="SSF48452">
    <property type="entry name" value="TPR-like"/>
    <property type="match status" value="1"/>
</dbReference>
<dbReference type="Proteomes" id="UP000304148">
    <property type="component" value="Chromosome"/>
</dbReference>
<reference evidence="2" key="1">
    <citation type="submission" date="2018-08" db="EMBL/GenBank/DDBJ databases">
        <authorList>
            <person name="Chevrot R."/>
        </authorList>
    </citation>
    <scope>NUCLEOTIDE SEQUENCE [LARGE SCALE GENOMIC DNA]</scope>
</reference>
<dbReference type="EMBL" id="LS992241">
    <property type="protein sequence ID" value="SYX84709.1"/>
    <property type="molecule type" value="Genomic_DNA"/>
</dbReference>
<dbReference type="RefSeq" id="WP_138186557.1">
    <property type="nucleotide sequence ID" value="NZ_LS992241.1"/>
</dbReference>
<organism evidence="1 2">
    <name type="scientific">Paenibacillus alvei</name>
    <name type="common">Bacillus alvei</name>
    <dbReference type="NCBI Taxonomy" id="44250"/>
    <lineage>
        <taxon>Bacteria</taxon>
        <taxon>Bacillati</taxon>
        <taxon>Bacillota</taxon>
        <taxon>Bacilli</taxon>
        <taxon>Bacillales</taxon>
        <taxon>Paenibacillaceae</taxon>
        <taxon>Paenibacillus</taxon>
    </lineage>
</organism>
<protein>
    <recommendedName>
        <fullName evidence="3">Tetratricopeptide repeat protein</fullName>
    </recommendedName>
</protein>
<name>A0A383REE7_PAEAL</name>
<accession>A0A383REE7</accession>
<proteinExistence type="predicted"/>
<evidence type="ECO:0008006" key="3">
    <source>
        <dbReference type="Google" id="ProtNLM"/>
    </source>
</evidence>
<dbReference type="InterPro" id="IPR011990">
    <property type="entry name" value="TPR-like_helical_dom_sf"/>
</dbReference>
<evidence type="ECO:0000313" key="2">
    <source>
        <dbReference type="Proteomes" id="UP000304148"/>
    </source>
</evidence>
<dbReference type="Gene3D" id="1.25.40.10">
    <property type="entry name" value="Tetratricopeptide repeat domain"/>
    <property type="match status" value="1"/>
</dbReference>
<evidence type="ECO:0000313" key="1">
    <source>
        <dbReference type="EMBL" id="SYX84709.1"/>
    </source>
</evidence>
<gene>
    <name evidence="1" type="ORF">PBLR_13131</name>
</gene>
<dbReference type="AlphaFoldDB" id="A0A383REE7"/>
<sequence length="191" mass="22296">MPASIPFNCTFYFDDDLREVPHSLSDMCNAIAYIEEQIQSDQQNQEDLGRQYGMLGVYSRIVGNYANSITYLTSAISIHSAKNNAKQVWINKLRLAHTYQWKRDFHTSNRMFDDLLNHAISNDQHFDLLDFLYQHYGKNQYDQYKYESALPWFEKALKIRTKSGNEELIHSSQIAIDACIKHILKESDKSS</sequence>